<dbReference type="eggNOG" id="COG2334">
    <property type="taxonomic scope" value="Bacteria"/>
</dbReference>
<protein>
    <submittedName>
        <fullName evidence="2">Aminoglycoside phosphotransferase</fullName>
    </submittedName>
</protein>
<dbReference type="STRING" id="471853.Bcav_2923"/>
<dbReference type="GO" id="GO:0016740">
    <property type="term" value="F:transferase activity"/>
    <property type="evidence" value="ECO:0007669"/>
    <property type="project" value="UniProtKB-KW"/>
</dbReference>
<dbReference type="HOGENOM" id="CLU_849065_0_0_11"/>
<evidence type="ECO:0000259" key="1">
    <source>
        <dbReference type="Pfam" id="PF01636"/>
    </source>
</evidence>
<evidence type="ECO:0000313" key="3">
    <source>
        <dbReference type="Proteomes" id="UP000007962"/>
    </source>
</evidence>
<dbReference type="AlphaFoldDB" id="C5BZ53"/>
<organism evidence="2 3">
    <name type="scientific">Beutenbergia cavernae (strain ATCC BAA-8 / DSM 12333 / CCUG 43141 / JCM 11478 / NBRC 16432 / NCIMB 13614 / HKI 0122)</name>
    <dbReference type="NCBI Taxonomy" id="471853"/>
    <lineage>
        <taxon>Bacteria</taxon>
        <taxon>Bacillati</taxon>
        <taxon>Actinomycetota</taxon>
        <taxon>Actinomycetes</taxon>
        <taxon>Micrococcales</taxon>
        <taxon>Beutenbergiaceae</taxon>
        <taxon>Beutenbergia</taxon>
    </lineage>
</organism>
<dbReference type="Proteomes" id="UP000007962">
    <property type="component" value="Chromosome"/>
</dbReference>
<accession>C5BZ53</accession>
<dbReference type="Gene3D" id="3.90.1200.10">
    <property type="match status" value="1"/>
</dbReference>
<dbReference type="InterPro" id="IPR011009">
    <property type="entry name" value="Kinase-like_dom_sf"/>
</dbReference>
<sequence length="327" mass="34846">MTAADATDLEALAARLGPDVDLDRTSIYAYAPVHRALLAGDDGELHVVVKKGLADGAGQRAIAAWQRALAARGAPAVVPVEAFDVPLAVGDEHWVVYPFVEGRDWDATPADIAAAGRLLGLQHAVSLSVTDDDDVAHLPSFSWPEHDAESVAEDVAGIAATCADQGIGPDVAARWRAELTAFHATTLPAIAGAGLPSFPVTLDYRATNLRYGADGPVFVDFENGEVAPRLLDLALAVLLFGHEAPANPGRLFDDAEWASFAAAYLAAAPPLTTAERALWETAQTYMRLEWGTWVLTEGTDADEWADERRRGLLLDLLTLEPGRFPLP</sequence>
<name>C5BZ53_BEUC1</name>
<dbReference type="KEGG" id="bcv:Bcav_2923"/>
<dbReference type="OrthoDB" id="2706791at2"/>
<dbReference type="RefSeq" id="WP_015883408.1">
    <property type="nucleotide sequence ID" value="NC_012669.1"/>
</dbReference>
<keyword evidence="2" id="KW-0808">Transferase</keyword>
<keyword evidence="3" id="KW-1185">Reference proteome</keyword>
<dbReference type="SUPFAM" id="SSF56112">
    <property type="entry name" value="Protein kinase-like (PK-like)"/>
    <property type="match status" value="1"/>
</dbReference>
<reference evidence="2 3" key="1">
    <citation type="journal article" date="2009" name="Stand. Genomic Sci.">
        <title>Complete genome sequence of Beutenbergia cavernae type strain (HKI 0122).</title>
        <authorList>
            <person name="Land M."/>
            <person name="Pukall R."/>
            <person name="Abt B."/>
            <person name="Goker M."/>
            <person name="Rohde M."/>
            <person name="Glavina Del Rio T."/>
            <person name="Tice H."/>
            <person name="Copeland A."/>
            <person name="Cheng J.F."/>
            <person name="Lucas S."/>
            <person name="Chen F."/>
            <person name="Nolan M."/>
            <person name="Bruce D."/>
            <person name="Goodwin L."/>
            <person name="Pitluck S."/>
            <person name="Ivanova N."/>
            <person name="Mavromatis K."/>
            <person name="Ovchinnikova G."/>
            <person name="Pati A."/>
            <person name="Chen A."/>
            <person name="Palaniappan K."/>
            <person name="Hauser L."/>
            <person name="Chang Y.J."/>
            <person name="Jefferies C.C."/>
            <person name="Saunders E."/>
            <person name="Brettin T."/>
            <person name="Detter J.C."/>
            <person name="Han C."/>
            <person name="Chain P."/>
            <person name="Bristow J."/>
            <person name="Eisen J.A."/>
            <person name="Markowitz V."/>
            <person name="Hugenholtz P."/>
            <person name="Kyrpides N.C."/>
            <person name="Klenk H.P."/>
            <person name="Lapidus A."/>
        </authorList>
    </citation>
    <scope>NUCLEOTIDE SEQUENCE [LARGE SCALE GENOMIC DNA]</scope>
    <source>
        <strain evidence="3">ATCC BAA-8 / DSM 12333 / NBRC 16432</strain>
    </source>
</reference>
<evidence type="ECO:0000313" key="2">
    <source>
        <dbReference type="EMBL" id="ACQ81168.1"/>
    </source>
</evidence>
<dbReference type="InterPro" id="IPR002575">
    <property type="entry name" value="Aminoglycoside_PTrfase"/>
</dbReference>
<gene>
    <name evidence="2" type="ordered locus">Bcav_2923</name>
</gene>
<dbReference type="Pfam" id="PF01636">
    <property type="entry name" value="APH"/>
    <property type="match status" value="1"/>
</dbReference>
<dbReference type="EMBL" id="CP001618">
    <property type="protein sequence ID" value="ACQ81168.1"/>
    <property type="molecule type" value="Genomic_DNA"/>
</dbReference>
<proteinExistence type="predicted"/>
<feature type="domain" description="Aminoglycoside phosphotransferase" evidence="1">
    <location>
        <begin position="60"/>
        <end position="267"/>
    </location>
</feature>